<evidence type="ECO:0000256" key="14">
    <source>
        <dbReference type="ARBA" id="ARBA00023288"/>
    </source>
</evidence>
<evidence type="ECO:0000256" key="2">
    <source>
        <dbReference type="ARBA" id="ARBA00004613"/>
    </source>
</evidence>
<dbReference type="PANTHER" id="PTHR37928">
    <property type="entry name" value="CFEM DOMAIN PROTEIN (AFU_ORTHOLOGUE AFUA_6G14090)"/>
    <property type="match status" value="1"/>
</dbReference>
<evidence type="ECO:0000256" key="9">
    <source>
        <dbReference type="ARBA" id="ARBA00022729"/>
    </source>
</evidence>
<evidence type="ECO:0000313" key="20">
    <source>
        <dbReference type="Proteomes" id="UP000289323"/>
    </source>
</evidence>
<feature type="compositionally biased region" description="Low complexity" evidence="16">
    <location>
        <begin position="149"/>
        <end position="166"/>
    </location>
</feature>
<organism evidence="19 20">
    <name type="scientific">Thermothielavioides terrestris</name>
    <dbReference type="NCBI Taxonomy" id="2587410"/>
    <lineage>
        <taxon>Eukaryota</taxon>
        <taxon>Fungi</taxon>
        <taxon>Dikarya</taxon>
        <taxon>Ascomycota</taxon>
        <taxon>Pezizomycotina</taxon>
        <taxon>Sordariomycetes</taxon>
        <taxon>Sordariomycetidae</taxon>
        <taxon>Sordariales</taxon>
        <taxon>Chaetomiaceae</taxon>
        <taxon>Thermothielavioides</taxon>
    </lineage>
</organism>
<comment type="similarity">
    <text evidence="3">Belongs to the RBT5 family.</text>
</comment>
<name>A0A446BFN1_9PEZI</name>
<keyword evidence="14" id="KW-0449">Lipoprotein</keyword>
<comment type="caution">
    <text evidence="15">Lacks conserved residue(s) required for the propagation of feature annotation.</text>
</comment>
<keyword evidence="9 17" id="KW-0732">Signal</keyword>
<keyword evidence="5" id="KW-0964">Secreted</keyword>
<keyword evidence="13" id="KW-0325">Glycoprotein</keyword>
<feature type="signal peptide" evidence="17">
    <location>
        <begin position="1"/>
        <end position="16"/>
    </location>
</feature>
<dbReference type="PROSITE" id="PS52012">
    <property type="entry name" value="CFEM"/>
    <property type="match status" value="1"/>
</dbReference>
<evidence type="ECO:0000256" key="8">
    <source>
        <dbReference type="ARBA" id="ARBA00022723"/>
    </source>
</evidence>
<evidence type="ECO:0000256" key="4">
    <source>
        <dbReference type="ARBA" id="ARBA00022475"/>
    </source>
</evidence>
<evidence type="ECO:0000256" key="5">
    <source>
        <dbReference type="ARBA" id="ARBA00022525"/>
    </source>
</evidence>
<accession>A0A446BFN1</accession>
<evidence type="ECO:0000259" key="18">
    <source>
        <dbReference type="PROSITE" id="PS52012"/>
    </source>
</evidence>
<keyword evidence="8 15" id="KW-0479">Metal-binding</keyword>
<evidence type="ECO:0000256" key="15">
    <source>
        <dbReference type="PROSITE-ProRule" id="PRU01356"/>
    </source>
</evidence>
<dbReference type="InterPro" id="IPR008427">
    <property type="entry name" value="Extracellular_membr_CFEM_dom"/>
</dbReference>
<dbReference type="InterPro" id="IPR051735">
    <property type="entry name" value="CFEM_domain"/>
</dbReference>
<keyword evidence="11" id="KW-0472">Membrane</keyword>
<dbReference type="GO" id="GO:0046872">
    <property type="term" value="F:metal ion binding"/>
    <property type="evidence" value="ECO:0007669"/>
    <property type="project" value="UniProtKB-UniRule"/>
</dbReference>
<evidence type="ECO:0000256" key="1">
    <source>
        <dbReference type="ARBA" id="ARBA00004609"/>
    </source>
</evidence>
<evidence type="ECO:0000256" key="7">
    <source>
        <dbReference type="ARBA" id="ARBA00022622"/>
    </source>
</evidence>
<dbReference type="GO" id="GO:0005576">
    <property type="term" value="C:extracellular region"/>
    <property type="evidence" value="ECO:0007669"/>
    <property type="project" value="UniProtKB-SubCell"/>
</dbReference>
<dbReference type="AlphaFoldDB" id="A0A446BFN1"/>
<evidence type="ECO:0000256" key="6">
    <source>
        <dbReference type="ARBA" id="ARBA00022617"/>
    </source>
</evidence>
<keyword evidence="4" id="KW-1003">Cell membrane</keyword>
<protein>
    <submittedName>
        <fullName evidence="19">2461d8e8-3d69-4add-9b41-b34b3ba55141</fullName>
    </submittedName>
</protein>
<feature type="binding site" description="axial binding residue" evidence="15">
    <location>
        <position position="43"/>
    </location>
    <ligand>
        <name>heme</name>
        <dbReference type="ChEBI" id="CHEBI:30413"/>
    </ligand>
    <ligandPart>
        <name>Fe</name>
        <dbReference type="ChEBI" id="CHEBI:18248"/>
    </ligandPart>
</feature>
<keyword evidence="12 15" id="KW-1015">Disulfide bond</keyword>
<reference evidence="19 20" key="1">
    <citation type="submission" date="2018-04" db="EMBL/GenBank/DDBJ databases">
        <authorList>
            <person name="Huttner S."/>
            <person name="Dainat J."/>
        </authorList>
    </citation>
    <scope>NUCLEOTIDE SEQUENCE [LARGE SCALE GENOMIC DNA]</scope>
</reference>
<proteinExistence type="inferred from homology"/>
<evidence type="ECO:0000313" key="19">
    <source>
        <dbReference type="EMBL" id="SPQ21330.1"/>
    </source>
</evidence>
<dbReference type="PANTHER" id="PTHR37928:SF2">
    <property type="entry name" value="GPI ANCHORED CFEM DOMAIN PROTEIN (AFU_ORTHOLOGUE AFUA_6G10580)"/>
    <property type="match status" value="1"/>
</dbReference>
<keyword evidence="10 15" id="KW-0408">Iron</keyword>
<evidence type="ECO:0000256" key="3">
    <source>
        <dbReference type="ARBA" id="ARBA00010031"/>
    </source>
</evidence>
<evidence type="ECO:0000256" key="13">
    <source>
        <dbReference type="ARBA" id="ARBA00023180"/>
    </source>
</evidence>
<feature type="region of interest" description="Disordered" evidence="16">
    <location>
        <begin position="114"/>
        <end position="166"/>
    </location>
</feature>
<dbReference type="SMART" id="SM00747">
    <property type="entry name" value="CFEM"/>
    <property type="match status" value="1"/>
</dbReference>
<evidence type="ECO:0000256" key="17">
    <source>
        <dbReference type="SAM" id="SignalP"/>
    </source>
</evidence>
<dbReference type="Proteomes" id="UP000289323">
    <property type="component" value="Unassembled WGS sequence"/>
</dbReference>
<evidence type="ECO:0000256" key="16">
    <source>
        <dbReference type="SAM" id="MobiDB-lite"/>
    </source>
</evidence>
<keyword evidence="7" id="KW-0336">GPI-anchor</keyword>
<dbReference type="GO" id="GO:0005886">
    <property type="term" value="C:plasma membrane"/>
    <property type="evidence" value="ECO:0007669"/>
    <property type="project" value="UniProtKB-SubCell"/>
</dbReference>
<feature type="chain" id="PRO_5019489566" evidence="17">
    <location>
        <begin position="17"/>
        <end position="213"/>
    </location>
</feature>
<dbReference type="EMBL" id="OUUZ01000008">
    <property type="protein sequence ID" value="SPQ21330.1"/>
    <property type="molecule type" value="Genomic_DNA"/>
</dbReference>
<feature type="domain" description="CFEM" evidence="18">
    <location>
        <begin position="1"/>
        <end position="110"/>
    </location>
</feature>
<sequence>MKYTVALLALTAGISAQDISILPECSRQCILDAIGKTSCAATDFACACKNMDVIKASATPCVVQKCGIDTALNQVLPATEKFCAAVGSGSSSSSASSSNKPTAAATTTTTAAAATASTTAPPAVEPTGATAGAAPSNCAPALTPPPFSSSPSSTSTGSPSAPGSFVTSAATTTVSTAGSTAAPSPSASVHTAGAARGCVGGLGMLVLGVVAAL</sequence>
<dbReference type="Pfam" id="PF05730">
    <property type="entry name" value="CFEM"/>
    <property type="match status" value="1"/>
</dbReference>
<evidence type="ECO:0000256" key="10">
    <source>
        <dbReference type="ARBA" id="ARBA00023004"/>
    </source>
</evidence>
<evidence type="ECO:0000256" key="11">
    <source>
        <dbReference type="ARBA" id="ARBA00023136"/>
    </source>
</evidence>
<keyword evidence="6 15" id="KW-0349">Heme</keyword>
<comment type="subcellular location">
    <subcellularLocation>
        <location evidence="1">Cell membrane</location>
        <topology evidence="1">Lipid-anchor</topology>
        <topology evidence="1">GPI-anchor</topology>
    </subcellularLocation>
    <subcellularLocation>
        <location evidence="2">Secreted</location>
    </subcellularLocation>
</comment>
<dbReference type="GO" id="GO:0098552">
    <property type="term" value="C:side of membrane"/>
    <property type="evidence" value="ECO:0007669"/>
    <property type="project" value="UniProtKB-KW"/>
</dbReference>
<feature type="disulfide bond" evidence="15">
    <location>
        <begin position="39"/>
        <end position="46"/>
    </location>
</feature>
<gene>
    <name evidence="19" type="ORF">TT172_LOCUS3749</name>
</gene>
<evidence type="ECO:0000256" key="12">
    <source>
        <dbReference type="ARBA" id="ARBA00023157"/>
    </source>
</evidence>